<feature type="transmembrane region" description="Helical" evidence="1">
    <location>
        <begin position="159"/>
        <end position="178"/>
    </location>
</feature>
<dbReference type="PANTHER" id="PTHR46663">
    <property type="entry name" value="DIGUANYLATE CYCLASE DGCT-RELATED"/>
    <property type="match status" value="1"/>
</dbReference>
<dbReference type="OrthoDB" id="315417at2"/>
<evidence type="ECO:0000313" key="3">
    <source>
        <dbReference type="EMBL" id="KAB0265078.1"/>
    </source>
</evidence>
<feature type="transmembrane region" description="Helical" evidence="1">
    <location>
        <begin position="67"/>
        <end position="88"/>
    </location>
</feature>
<dbReference type="PROSITE" id="PS50887">
    <property type="entry name" value="GGDEF"/>
    <property type="match status" value="1"/>
</dbReference>
<comment type="caution">
    <text evidence="3">The sequence shown here is derived from an EMBL/GenBank/DDBJ whole genome shotgun (WGS) entry which is preliminary data.</text>
</comment>
<dbReference type="CDD" id="cd01949">
    <property type="entry name" value="GGDEF"/>
    <property type="match status" value="1"/>
</dbReference>
<keyword evidence="4" id="KW-1185">Reference proteome</keyword>
<dbReference type="SMART" id="SM00267">
    <property type="entry name" value="GGDEF"/>
    <property type="match status" value="1"/>
</dbReference>
<dbReference type="InterPro" id="IPR029787">
    <property type="entry name" value="Nucleotide_cyclase"/>
</dbReference>
<dbReference type="NCBIfam" id="TIGR00254">
    <property type="entry name" value="GGDEF"/>
    <property type="match status" value="1"/>
</dbReference>
<evidence type="ECO:0000259" key="2">
    <source>
        <dbReference type="PROSITE" id="PS50887"/>
    </source>
</evidence>
<keyword evidence="1" id="KW-0812">Transmembrane</keyword>
<keyword evidence="1" id="KW-1133">Transmembrane helix</keyword>
<gene>
    <name evidence="3" type="ORF">FEZ63_20245</name>
</gene>
<sequence>MNIFTRPRMFNHFRDLATRNSRAARPDEVCLELMEMIFSSLLPLLVMGAALVGSGALVVSATGDRVLAGLTVLALVTTIVRAAVVIFVRRLLAARRSDIAAARAWERRYALGSFTFAVVLGAFGARTLSIDYEPADMLVTSLIFAYGAGVVTRMSIRPWICIPSLLLAVIPIVVASAMQSTLEHWAHAFLLLLFMVASLESVRHIYRTTVRQIETRREMAGLARHDNLTGLPNRLLLRERFIASLRQSEESGTLVGVHYLDLDLFKQVNDRFGHRTGDDLLAAVALRLLRLTRTEDTVARIGGDEFLVVQVGINHRDEAEILARRMIRDIAAAYEIRGNIVHVSVSVGVALAPLDGVTIDELIACADKSLYSSKSLGRGGVSFFAETASVPVQPVGR</sequence>
<name>A0A5N3P5R9_9HYPH</name>
<dbReference type="Proteomes" id="UP000325684">
    <property type="component" value="Unassembled WGS sequence"/>
</dbReference>
<dbReference type="InterPro" id="IPR000160">
    <property type="entry name" value="GGDEF_dom"/>
</dbReference>
<feature type="transmembrane region" description="Helical" evidence="1">
    <location>
        <begin position="184"/>
        <end position="202"/>
    </location>
</feature>
<dbReference type="EMBL" id="VCMV01000044">
    <property type="protein sequence ID" value="KAB0265078.1"/>
    <property type="molecule type" value="Genomic_DNA"/>
</dbReference>
<dbReference type="AlphaFoldDB" id="A0A5N3P5R9"/>
<proteinExistence type="predicted"/>
<feature type="domain" description="GGDEF" evidence="2">
    <location>
        <begin position="253"/>
        <end position="386"/>
    </location>
</feature>
<protein>
    <submittedName>
        <fullName evidence="3">GGDEF domain-containing protein</fullName>
    </submittedName>
</protein>
<dbReference type="PANTHER" id="PTHR46663:SF4">
    <property type="entry name" value="DIGUANYLATE CYCLASE DGCT-RELATED"/>
    <property type="match status" value="1"/>
</dbReference>
<evidence type="ECO:0000313" key="4">
    <source>
        <dbReference type="Proteomes" id="UP000325684"/>
    </source>
</evidence>
<feature type="transmembrane region" description="Helical" evidence="1">
    <location>
        <begin position="134"/>
        <end position="152"/>
    </location>
</feature>
<dbReference type="SUPFAM" id="SSF55073">
    <property type="entry name" value="Nucleotide cyclase"/>
    <property type="match status" value="1"/>
</dbReference>
<organism evidence="3 4">
    <name type="scientific">Microvirga brassicacearum</name>
    <dbReference type="NCBI Taxonomy" id="2580413"/>
    <lineage>
        <taxon>Bacteria</taxon>
        <taxon>Pseudomonadati</taxon>
        <taxon>Pseudomonadota</taxon>
        <taxon>Alphaproteobacteria</taxon>
        <taxon>Hyphomicrobiales</taxon>
        <taxon>Methylobacteriaceae</taxon>
        <taxon>Microvirga</taxon>
    </lineage>
</organism>
<dbReference type="InterPro" id="IPR043128">
    <property type="entry name" value="Rev_trsase/Diguanyl_cyclase"/>
</dbReference>
<reference evidence="3 4" key="1">
    <citation type="journal article" date="2019" name="Microorganisms">
        <title>Genome Insights into the Novel Species Microvirga brassicacearum, a Rapeseed Endophyte with Biotechnological Potential.</title>
        <authorList>
            <person name="Jimenez-Gomez A."/>
            <person name="Saati-Santamaria Z."/>
            <person name="Igual J.M."/>
            <person name="Rivas R."/>
            <person name="Mateos P.F."/>
            <person name="Garcia-Fraile P."/>
        </authorList>
    </citation>
    <scope>NUCLEOTIDE SEQUENCE [LARGE SCALE GENOMIC DNA]</scope>
    <source>
        <strain evidence="3 4">CDVBN77</strain>
    </source>
</reference>
<dbReference type="Pfam" id="PF00990">
    <property type="entry name" value="GGDEF"/>
    <property type="match status" value="1"/>
</dbReference>
<keyword evidence="1" id="KW-0472">Membrane</keyword>
<dbReference type="RefSeq" id="WP_150947880.1">
    <property type="nucleotide sequence ID" value="NZ_VCMV01000044.1"/>
</dbReference>
<feature type="transmembrane region" description="Helical" evidence="1">
    <location>
        <begin position="109"/>
        <end position="128"/>
    </location>
</feature>
<dbReference type="Gene3D" id="3.30.70.270">
    <property type="match status" value="1"/>
</dbReference>
<accession>A0A5N3P5R9</accession>
<evidence type="ECO:0000256" key="1">
    <source>
        <dbReference type="SAM" id="Phobius"/>
    </source>
</evidence>
<dbReference type="InterPro" id="IPR052163">
    <property type="entry name" value="DGC-Regulatory_Protein"/>
</dbReference>